<dbReference type="Proteomes" id="UP001497516">
    <property type="component" value="Chromosome 8"/>
</dbReference>
<feature type="domain" description="Gnk2-homologous" evidence="2">
    <location>
        <begin position="31"/>
        <end position="131"/>
    </location>
</feature>
<gene>
    <name evidence="3" type="ORF">LTRI10_LOCUS45092</name>
</gene>
<evidence type="ECO:0000256" key="1">
    <source>
        <dbReference type="SAM" id="SignalP"/>
    </source>
</evidence>
<evidence type="ECO:0000259" key="2">
    <source>
        <dbReference type="PROSITE" id="PS51473"/>
    </source>
</evidence>
<sequence>MGSSGNDNKVFLVVVLLIIIFYHTWAAAGEGSGVQWLCNPDTFSYDDHRLGCVYDLLEILMGPEVTLEASGGYKNQDCGDSTIYGYSWVEENRSGCLNQAKDVIENQHCHHRMGAQAWNTDCLLRFELYPFQV</sequence>
<dbReference type="EMBL" id="OZ034821">
    <property type="protein sequence ID" value="CAL1405298.1"/>
    <property type="molecule type" value="Genomic_DNA"/>
</dbReference>
<accession>A0AAV2G614</accession>
<organism evidence="3 4">
    <name type="scientific">Linum trigynum</name>
    <dbReference type="NCBI Taxonomy" id="586398"/>
    <lineage>
        <taxon>Eukaryota</taxon>
        <taxon>Viridiplantae</taxon>
        <taxon>Streptophyta</taxon>
        <taxon>Embryophyta</taxon>
        <taxon>Tracheophyta</taxon>
        <taxon>Spermatophyta</taxon>
        <taxon>Magnoliopsida</taxon>
        <taxon>eudicotyledons</taxon>
        <taxon>Gunneridae</taxon>
        <taxon>Pentapetalae</taxon>
        <taxon>rosids</taxon>
        <taxon>fabids</taxon>
        <taxon>Malpighiales</taxon>
        <taxon>Linaceae</taxon>
        <taxon>Linum</taxon>
    </lineage>
</organism>
<dbReference type="PROSITE" id="PS51473">
    <property type="entry name" value="GNK2"/>
    <property type="match status" value="1"/>
</dbReference>
<feature type="chain" id="PRO_5043763373" description="Gnk2-homologous domain-containing protein" evidence="1">
    <location>
        <begin position="27"/>
        <end position="133"/>
    </location>
</feature>
<name>A0AAV2G614_9ROSI</name>
<reference evidence="3 4" key="1">
    <citation type="submission" date="2024-04" db="EMBL/GenBank/DDBJ databases">
        <authorList>
            <person name="Fracassetti M."/>
        </authorList>
    </citation>
    <scope>NUCLEOTIDE SEQUENCE [LARGE SCALE GENOMIC DNA]</scope>
</reference>
<evidence type="ECO:0000313" key="3">
    <source>
        <dbReference type="EMBL" id="CAL1405298.1"/>
    </source>
</evidence>
<feature type="signal peptide" evidence="1">
    <location>
        <begin position="1"/>
        <end position="26"/>
    </location>
</feature>
<evidence type="ECO:0000313" key="4">
    <source>
        <dbReference type="Proteomes" id="UP001497516"/>
    </source>
</evidence>
<dbReference type="AlphaFoldDB" id="A0AAV2G614"/>
<protein>
    <recommendedName>
        <fullName evidence="2">Gnk2-homologous domain-containing protein</fullName>
    </recommendedName>
</protein>
<keyword evidence="1" id="KW-0732">Signal</keyword>
<keyword evidence="4" id="KW-1185">Reference proteome</keyword>
<proteinExistence type="predicted"/>
<dbReference type="InterPro" id="IPR002902">
    <property type="entry name" value="GNK2"/>
</dbReference>